<dbReference type="AlphaFoldDB" id="A0A0L8HZA5"/>
<name>A0A0L8HZA5_OCTBM</name>
<sequence length="146" mass="17053">MTRIATTHRPLVSLSLSLFLFISPFFFSYFLFLFKSLDLCVNEPVQYFSNFSFSDFRFQSMRFIFPQSFTDICKYIWHITFTHTYKISLSVANYKQKKIKKKDSAEENSFPCHPRMFVGVVVGFADSKTNLHLSMTTFAHLHVGGL</sequence>
<protein>
    <submittedName>
        <fullName evidence="2">Uncharacterized protein</fullName>
    </submittedName>
</protein>
<feature type="transmembrane region" description="Helical" evidence="1">
    <location>
        <begin position="12"/>
        <end position="34"/>
    </location>
</feature>
<accession>A0A0L8HZA5</accession>
<evidence type="ECO:0000256" key="1">
    <source>
        <dbReference type="SAM" id="Phobius"/>
    </source>
</evidence>
<gene>
    <name evidence="2" type="ORF">OCBIM_22001400mg</name>
</gene>
<keyword evidence="1" id="KW-1133">Transmembrane helix</keyword>
<reference evidence="2" key="1">
    <citation type="submission" date="2015-07" db="EMBL/GenBank/DDBJ databases">
        <title>MeaNS - Measles Nucleotide Surveillance Program.</title>
        <authorList>
            <person name="Tran T."/>
            <person name="Druce J."/>
        </authorList>
    </citation>
    <scope>NUCLEOTIDE SEQUENCE</scope>
    <source>
        <strain evidence="2">UCB-OBI-ISO-001</strain>
        <tissue evidence="2">Gonad</tissue>
    </source>
</reference>
<proteinExistence type="predicted"/>
<evidence type="ECO:0000313" key="2">
    <source>
        <dbReference type="EMBL" id="KOF94583.1"/>
    </source>
</evidence>
<dbReference type="EMBL" id="KQ416931">
    <property type="protein sequence ID" value="KOF94583.1"/>
    <property type="molecule type" value="Genomic_DNA"/>
</dbReference>
<keyword evidence="1" id="KW-0472">Membrane</keyword>
<keyword evidence="1" id="KW-0812">Transmembrane</keyword>
<organism evidence="2">
    <name type="scientific">Octopus bimaculoides</name>
    <name type="common">California two-spotted octopus</name>
    <dbReference type="NCBI Taxonomy" id="37653"/>
    <lineage>
        <taxon>Eukaryota</taxon>
        <taxon>Metazoa</taxon>
        <taxon>Spiralia</taxon>
        <taxon>Lophotrochozoa</taxon>
        <taxon>Mollusca</taxon>
        <taxon>Cephalopoda</taxon>
        <taxon>Coleoidea</taxon>
        <taxon>Octopodiformes</taxon>
        <taxon>Octopoda</taxon>
        <taxon>Incirrata</taxon>
        <taxon>Octopodidae</taxon>
        <taxon>Octopus</taxon>
    </lineage>
</organism>